<dbReference type="Gene3D" id="1.20.58.1910">
    <property type="match status" value="1"/>
</dbReference>
<evidence type="ECO:0000313" key="3">
    <source>
        <dbReference type="Proteomes" id="UP000015620"/>
    </source>
</evidence>
<dbReference type="SUPFAM" id="SSF109604">
    <property type="entry name" value="HD-domain/PDEase-like"/>
    <property type="match status" value="1"/>
</dbReference>
<dbReference type="STRING" id="1291379.TPE_1479"/>
<keyword evidence="2" id="KW-0378">Hydrolase</keyword>
<dbReference type="CDD" id="cd00077">
    <property type="entry name" value="HDc"/>
    <property type="match status" value="1"/>
</dbReference>
<dbReference type="Gene3D" id="1.10.472.50">
    <property type="entry name" value="HD-domain/PDEase-like"/>
    <property type="match status" value="1"/>
</dbReference>
<dbReference type="InterPro" id="IPR006674">
    <property type="entry name" value="HD_domain"/>
</dbReference>
<dbReference type="OrthoDB" id="9797344at2"/>
<proteinExistence type="predicted"/>
<dbReference type="RefSeq" id="WP_020965273.1">
    <property type="nucleotide sequence ID" value="NC_022097.1"/>
</dbReference>
<evidence type="ECO:0000259" key="1">
    <source>
        <dbReference type="SMART" id="SM00471"/>
    </source>
</evidence>
<name>S6A8K2_9SPIR</name>
<organism evidence="2 3">
    <name type="scientific">Treponema pedis str. T A4</name>
    <dbReference type="NCBI Taxonomy" id="1291379"/>
    <lineage>
        <taxon>Bacteria</taxon>
        <taxon>Pseudomonadati</taxon>
        <taxon>Spirochaetota</taxon>
        <taxon>Spirochaetia</taxon>
        <taxon>Spirochaetales</taxon>
        <taxon>Treponemataceae</taxon>
        <taxon>Treponema</taxon>
    </lineage>
</organism>
<dbReference type="EMBL" id="CP004120">
    <property type="protein sequence ID" value="AGT43974.1"/>
    <property type="molecule type" value="Genomic_DNA"/>
</dbReference>
<dbReference type="InterPro" id="IPR003607">
    <property type="entry name" value="HD/PDEase_dom"/>
</dbReference>
<dbReference type="AlphaFoldDB" id="S6A8K2"/>
<dbReference type="SMART" id="SM00471">
    <property type="entry name" value="HDc"/>
    <property type="match status" value="1"/>
</dbReference>
<dbReference type="GeneID" id="301090041"/>
<gene>
    <name evidence="2" type="ORF">TPE_1479</name>
</gene>
<dbReference type="GO" id="GO:0016787">
    <property type="term" value="F:hydrolase activity"/>
    <property type="evidence" value="ECO:0007669"/>
    <property type="project" value="UniProtKB-KW"/>
</dbReference>
<dbReference type="PATRIC" id="fig|1291379.3.peg.1463"/>
<dbReference type="KEGG" id="tped:TPE_1479"/>
<dbReference type="HOGENOM" id="CLU_036524_2_2_12"/>
<evidence type="ECO:0000313" key="2">
    <source>
        <dbReference type="EMBL" id="AGT43974.1"/>
    </source>
</evidence>
<dbReference type="PANTHER" id="PTHR33594:SF1">
    <property type="entry name" value="HD_PDEASE DOMAIN-CONTAINING PROTEIN"/>
    <property type="match status" value="1"/>
</dbReference>
<protein>
    <submittedName>
        <fullName evidence="2">Metal dependent phosphohydrolase</fullName>
    </submittedName>
</protein>
<sequence length="223" mass="25781">MNNDEKLKPEIIENAKLYIKKIFQDDYSGHDFFHTMRVYRTAAYIAKRENADIYIVKLAALLHDADDIKLSPDTHADKNRALLFMQSNQVSVKVCKSVLSIIGQVSYTGKDSVIPDTIEGKCVQDADRLDALGAIGIARAFAYGGSRNRQIYNPEIKPRMNMGKNEYQHHISTTVNHFYEKLFYLKDMMNTDTAKHIALQREKYMKNFISEFLTEWNMEDIKN</sequence>
<reference evidence="2 3" key="1">
    <citation type="journal article" date="2013" name="PLoS ONE">
        <title>Genome-Wide Relatedness of Treponema pedis, from Gingiva and Necrotic Skin Lesions of Pigs, with the Human Oral Pathogen Treponema denticola.</title>
        <authorList>
            <person name="Svartstrom O."/>
            <person name="Mushtaq M."/>
            <person name="Pringle M."/>
            <person name="Segerman B."/>
        </authorList>
    </citation>
    <scope>NUCLEOTIDE SEQUENCE [LARGE SCALE GENOMIC DNA]</scope>
    <source>
        <strain evidence="2">T A4</strain>
    </source>
</reference>
<keyword evidence="3" id="KW-1185">Reference proteome</keyword>
<dbReference type="Proteomes" id="UP000015620">
    <property type="component" value="Chromosome"/>
</dbReference>
<dbReference type="PANTHER" id="PTHR33594">
    <property type="entry name" value="SUPERFAMILY HYDROLASE, PUTATIVE (AFU_ORTHOLOGUE AFUA_1G03035)-RELATED"/>
    <property type="match status" value="1"/>
</dbReference>
<accession>S6A8K2</accession>
<dbReference type="Pfam" id="PF01966">
    <property type="entry name" value="HD"/>
    <property type="match status" value="1"/>
</dbReference>
<feature type="domain" description="HD/PDEase" evidence="1">
    <location>
        <begin position="27"/>
        <end position="141"/>
    </location>
</feature>